<feature type="region of interest" description="Disordered" evidence="1">
    <location>
        <begin position="129"/>
        <end position="173"/>
    </location>
</feature>
<sequence length="321" mass="36759">MPRIRTIKPEYWTNPQVCRCIHAARLLFIGTWSFADDHGNLPRDPEKLKMQVFPSMHDSGIDVESLITTLIAQGLLMEYSSADGQRFLHIPTFTKHQVINRPSKPQYPQPEKTLIEQYMKAVNAMLDKAERESRVSTQNGKVEENHTPLTEHSRLERKGKERSKPKSKSANALCRSEIDRANGHGDEVTKIFVYWQERMCSPRSSLSDKRRRLILSALRQHTPADLCRAIRGCSKDAWHMGMNDRGRAFNSIELILRDEQHIEQFMAYDSNPPLPVRNDGPVSRQERRRKTAAAFGFVPGAQDDSTIDLPPEDAHVVDTKH</sequence>
<name>A0A6J5DW42_9BURK</name>
<keyword evidence="3" id="KW-1185">Reference proteome</keyword>
<protein>
    <recommendedName>
        <fullName evidence="4">DnaT DNA-binding domain-containing protein</fullName>
    </recommendedName>
</protein>
<evidence type="ECO:0008006" key="4">
    <source>
        <dbReference type="Google" id="ProtNLM"/>
    </source>
</evidence>
<gene>
    <name evidence="2" type="ORF">LMG29542_03358</name>
</gene>
<feature type="region of interest" description="Disordered" evidence="1">
    <location>
        <begin position="270"/>
        <end position="289"/>
    </location>
</feature>
<feature type="compositionally biased region" description="Basic and acidic residues" evidence="1">
    <location>
        <begin position="312"/>
        <end position="321"/>
    </location>
</feature>
<reference evidence="2 3" key="1">
    <citation type="submission" date="2020-04" db="EMBL/GenBank/DDBJ databases">
        <authorList>
            <person name="De Canck E."/>
        </authorList>
    </citation>
    <scope>NUCLEOTIDE SEQUENCE [LARGE SCALE GENOMIC DNA]</scope>
    <source>
        <strain evidence="2 3">LMG 29542</strain>
    </source>
</reference>
<evidence type="ECO:0000313" key="3">
    <source>
        <dbReference type="Proteomes" id="UP000494363"/>
    </source>
</evidence>
<dbReference type="EMBL" id="CADIKH010000014">
    <property type="protein sequence ID" value="CAB3758500.1"/>
    <property type="molecule type" value="Genomic_DNA"/>
</dbReference>
<organism evidence="2 3">
    <name type="scientific">Paraburkholderia humisilvae</name>
    <dbReference type="NCBI Taxonomy" id="627669"/>
    <lineage>
        <taxon>Bacteria</taxon>
        <taxon>Pseudomonadati</taxon>
        <taxon>Pseudomonadota</taxon>
        <taxon>Betaproteobacteria</taxon>
        <taxon>Burkholderiales</taxon>
        <taxon>Burkholderiaceae</taxon>
        <taxon>Paraburkholderia</taxon>
    </lineage>
</organism>
<evidence type="ECO:0000313" key="2">
    <source>
        <dbReference type="EMBL" id="CAB3758500.1"/>
    </source>
</evidence>
<accession>A0A6J5DW42</accession>
<feature type="compositionally biased region" description="Basic and acidic residues" evidence="1">
    <location>
        <begin position="141"/>
        <end position="164"/>
    </location>
</feature>
<dbReference type="AlphaFoldDB" id="A0A6J5DW42"/>
<dbReference type="RefSeq" id="WP_175227586.1">
    <property type="nucleotide sequence ID" value="NZ_CADIKH010000014.1"/>
</dbReference>
<evidence type="ECO:0000256" key="1">
    <source>
        <dbReference type="SAM" id="MobiDB-lite"/>
    </source>
</evidence>
<dbReference type="Proteomes" id="UP000494363">
    <property type="component" value="Unassembled WGS sequence"/>
</dbReference>
<proteinExistence type="predicted"/>
<feature type="region of interest" description="Disordered" evidence="1">
    <location>
        <begin position="297"/>
        <end position="321"/>
    </location>
</feature>